<evidence type="ECO:0008006" key="4">
    <source>
        <dbReference type="Google" id="ProtNLM"/>
    </source>
</evidence>
<protein>
    <recommendedName>
        <fullName evidence="4">Translation initiation factor 2</fullName>
    </recommendedName>
</protein>
<sequence length="89" mass="10101">MNNGIDHQMDENSESPDIYVAKLNLVGTTLSTLGDALQTIAAGITLQELEKTNNQNPQNQSDQSKEIESMQKQIEQLTRKIDRMERRNK</sequence>
<evidence type="ECO:0000256" key="1">
    <source>
        <dbReference type="SAM" id="MobiDB-lite"/>
    </source>
</evidence>
<dbReference type="OrthoDB" id="2456682at2"/>
<name>A0A1I5VIS2_9BACI</name>
<accession>A0A1I5VIS2</accession>
<gene>
    <name evidence="2" type="ORF">SAMN05421670_0817</name>
</gene>
<dbReference type="AlphaFoldDB" id="A0A1I5VIS2"/>
<organism evidence="2 3">
    <name type="scientific">Psychrobacillus psychrotolerans</name>
    <dbReference type="NCBI Taxonomy" id="126156"/>
    <lineage>
        <taxon>Bacteria</taxon>
        <taxon>Bacillati</taxon>
        <taxon>Bacillota</taxon>
        <taxon>Bacilli</taxon>
        <taxon>Bacillales</taxon>
        <taxon>Bacillaceae</taxon>
        <taxon>Psychrobacillus</taxon>
    </lineage>
</organism>
<feature type="compositionally biased region" description="Low complexity" evidence="1">
    <location>
        <begin position="53"/>
        <end position="62"/>
    </location>
</feature>
<dbReference type="Proteomes" id="UP000198734">
    <property type="component" value="Unassembled WGS sequence"/>
</dbReference>
<feature type="region of interest" description="Disordered" evidence="1">
    <location>
        <begin position="49"/>
        <end position="72"/>
    </location>
</feature>
<keyword evidence="3" id="KW-1185">Reference proteome</keyword>
<dbReference type="EMBL" id="FOXU01000001">
    <property type="protein sequence ID" value="SFQ06886.1"/>
    <property type="molecule type" value="Genomic_DNA"/>
</dbReference>
<proteinExistence type="predicted"/>
<reference evidence="3" key="1">
    <citation type="submission" date="2016-10" db="EMBL/GenBank/DDBJ databases">
        <authorList>
            <person name="Varghese N."/>
            <person name="Submissions S."/>
        </authorList>
    </citation>
    <scope>NUCLEOTIDE SEQUENCE [LARGE SCALE GENOMIC DNA]</scope>
    <source>
        <strain evidence="3">DSM 11706</strain>
    </source>
</reference>
<evidence type="ECO:0000313" key="2">
    <source>
        <dbReference type="EMBL" id="SFQ06886.1"/>
    </source>
</evidence>
<dbReference type="RefSeq" id="WP_093534420.1">
    <property type="nucleotide sequence ID" value="NZ_FOXU01000001.1"/>
</dbReference>
<evidence type="ECO:0000313" key="3">
    <source>
        <dbReference type="Proteomes" id="UP000198734"/>
    </source>
</evidence>